<organism evidence="1 2">
    <name type="scientific">Luteimonas terrae</name>
    <dbReference type="NCBI Taxonomy" id="1530191"/>
    <lineage>
        <taxon>Bacteria</taxon>
        <taxon>Pseudomonadati</taxon>
        <taxon>Pseudomonadota</taxon>
        <taxon>Gammaproteobacteria</taxon>
        <taxon>Lysobacterales</taxon>
        <taxon>Lysobacteraceae</taxon>
        <taxon>Luteimonas</taxon>
    </lineage>
</organism>
<evidence type="ECO:0000313" key="2">
    <source>
        <dbReference type="Proteomes" id="UP000295543"/>
    </source>
</evidence>
<evidence type="ECO:0000313" key="1">
    <source>
        <dbReference type="EMBL" id="TDK33866.1"/>
    </source>
</evidence>
<dbReference type="RefSeq" id="WP_133393269.1">
    <property type="nucleotide sequence ID" value="NZ_SMTG01000002.1"/>
</dbReference>
<dbReference type="Proteomes" id="UP000295543">
    <property type="component" value="Unassembled WGS sequence"/>
</dbReference>
<name>A0A4R5UF55_9GAMM</name>
<protein>
    <submittedName>
        <fullName evidence="1">Uncharacterized protein</fullName>
    </submittedName>
</protein>
<dbReference type="AlphaFoldDB" id="A0A4R5UF55"/>
<keyword evidence="2" id="KW-1185">Reference proteome</keyword>
<comment type="caution">
    <text evidence="1">The sequence shown here is derived from an EMBL/GenBank/DDBJ whole genome shotgun (WGS) entry which is preliminary data.</text>
</comment>
<accession>A0A4R5UF55</accession>
<reference evidence="1 2" key="1">
    <citation type="submission" date="2019-03" db="EMBL/GenBank/DDBJ databases">
        <title>Luteimonas zhaokaii sp.nov., isolated from the rectal contents of Plateau pika in Yushu, Qinghai Province, China.</title>
        <authorList>
            <person name="Zhang G."/>
        </authorList>
    </citation>
    <scope>NUCLEOTIDE SEQUENCE [LARGE SCALE GENOMIC DNA]</scope>
    <source>
        <strain evidence="1 2">THG-MD21</strain>
    </source>
</reference>
<proteinExistence type="predicted"/>
<gene>
    <name evidence="1" type="ORF">E2F49_07755</name>
</gene>
<dbReference type="OrthoDB" id="5966441at2"/>
<sequence length="155" mass="16892">MILAAALACASTAAWTQTSQLEARMGEARFNAAGLHKLDAAELHSLEQWIASQTVAARDPVDDRMPGRHDGAGARLQQEAVAEPVNSTLVGRFDGFARGREFTLANGQVWKQVGDTPLQGVRSEAPAVEISPARLGGWWLRVMGYNTRVRVERIR</sequence>
<dbReference type="EMBL" id="SMTG01000002">
    <property type="protein sequence ID" value="TDK33866.1"/>
    <property type="molecule type" value="Genomic_DNA"/>
</dbReference>